<dbReference type="Pfam" id="PF05635">
    <property type="entry name" value="23S_rRNA_IVP"/>
    <property type="match status" value="1"/>
</dbReference>
<sequence length="104" mass="12409">MNTYEVVNKFPKEEIYSSRSQLTRATLSIILNYIEGYSRRRKKVQLNFYEISYGSLNESRYIYYLALCKKWITKKDYDQGNLLADEIGKMLWSEIISTEKNIDN</sequence>
<gene>
    <name evidence="1" type="ORF">A2373_00705</name>
</gene>
<dbReference type="AlphaFoldDB" id="A0A1F6NIV7"/>
<evidence type="ECO:0008006" key="3">
    <source>
        <dbReference type="Google" id="ProtNLM"/>
    </source>
</evidence>
<dbReference type="SUPFAM" id="SSF158446">
    <property type="entry name" value="IVS-encoded protein-like"/>
    <property type="match status" value="1"/>
</dbReference>
<dbReference type="NCBIfam" id="TIGR02436">
    <property type="entry name" value="four helix bundle protein"/>
    <property type="match status" value="1"/>
</dbReference>
<dbReference type="STRING" id="1798697.A2373_00705"/>
<dbReference type="CDD" id="cd16377">
    <property type="entry name" value="23S_rRNA_IVP_like"/>
    <property type="match status" value="1"/>
</dbReference>
<evidence type="ECO:0000313" key="1">
    <source>
        <dbReference type="EMBL" id="OGH83897.1"/>
    </source>
</evidence>
<dbReference type="PANTHER" id="PTHR38471:SF2">
    <property type="entry name" value="FOUR HELIX BUNDLE PROTEIN"/>
    <property type="match status" value="1"/>
</dbReference>
<accession>A0A1F6NIV7</accession>
<name>A0A1F6NIV7_9BACT</name>
<dbReference type="Proteomes" id="UP000176300">
    <property type="component" value="Unassembled WGS sequence"/>
</dbReference>
<dbReference type="PANTHER" id="PTHR38471">
    <property type="entry name" value="FOUR HELIX BUNDLE PROTEIN"/>
    <property type="match status" value="1"/>
</dbReference>
<comment type="caution">
    <text evidence="1">The sequence shown here is derived from an EMBL/GenBank/DDBJ whole genome shotgun (WGS) entry which is preliminary data.</text>
</comment>
<reference evidence="1 2" key="1">
    <citation type="journal article" date="2016" name="Nat. Commun.">
        <title>Thousands of microbial genomes shed light on interconnected biogeochemical processes in an aquifer system.</title>
        <authorList>
            <person name="Anantharaman K."/>
            <person name="Brown C.T."/>
            <person name="Hug L.A."/>
            <person name="Sharon I."/>
            <person name="Castelle C.J."/>
            <person name="Probst A.J."/>
            <person name="Thomas B.C."/>
            <person name="Singh A."/>
            <person name="Wilkins M.J."/>
            <person name="Karaoz U."/>
            <person name="Brodie E.L."/>
            <person name="Williams K.H."/>
            <person name="Hubbard S.S."/>
            <person name="Banfield J.F."/>
        </authorList>
    </citation>
    <scope>NUCLEOTIDE SEQUENCE [LARGE SCALE GENOMIC DNA]</scope>
</reference>
<dbReference type="Gene3D" id="1.20.1440.60">
    <property type="entry name" value="23S rRNA-intervening sequence"/>
    <property type="match status" value="1"/>
</dbReference>
<dbReference type="InterPro" id="IPR012657">
    <property type="entry name" value="23S_rRNA-intervening_sequence"/>
</dbReference>
<evidence type="ECO:0000313" key="2">
    <source>
        <dbReference type="Proteomes" id="UP000176300"/>
    </source>
</evidence>
<proteinExistence type="predicted"/>
<protein>
    <recommendedName>
        <fullName evidence="3">Four helix bundle protein</fullName>
    </recommendedName>
</protein>
<dbReference type="InterPro" id="IPR036583">
    <property type="entry name" value="23S_rRNA_IVS_sf"/>
</dbReference>
<organism evidence="1 2">
    <name type="scientific">Candidatus Magasanikbacteria bacterium RIFOXYB1_FULL_40_15</name>
    <dbReference type="NCBI Taxonomy" id="1798697"/>
    <lineage>
        <taxon>Bacteria</taxon>
        <taxon>Candidatus Magasanikiibacteriota</taxon>
    </lineage>
</organism>
<dbReference type="EMBL" id="MFQS01000008">
    <property type="protein sequence ID" value="OGH83897.1"/>
    <property type="molecule type" value="Genomic_DNA"/>
</dbReference>